<keyword evidence="1" id="KW-0812">Transmembrane</keyword>
<evidence type="ECO:0000256" key="1">
    <source>
        <dbReference type="SAM" id="Phobius"/>
    </source>
</evidence>
<evidence type="ECO:0000313" key="3">
    <source>
        <dbReference type="Proteomes" id="UP000007754"/>
    </source>
</evidence>
<dbReference type="InterPro" id="IPR031390">
    <property type="entry name" value="OFCC1"/>
</dbReference>
<reference evidence="2" key="2">
    <citation type="submission" date="2025-08" db="UniProtKB">
        <authorList>
            <consortium name="Ensembl"/>
        </authorList>
    </citation>
    <scope>IDENTIFICATION</scope>
</reference>
<keyword evidence="1" id="KW-0472">Membrane</keyword>
<evidence type="ECO:0000313" key="2">
    <source>
        <dbReference type="Ensembl" id="ENSTGUP00000033307.1"/>
    </source>
</evidence>
<sequence length="766" mass="88245">MAETVLSIQINTGAKLGVPVVCLTLQIAFGQHQNVFWYSGTDPMPLFRQSWVKIMPLYLYTGKLSIQGKHQKSISLLNILKLRQHLVNSKWQMFSFVWTWNKGVDCSKMPQPLEIHIRCLRGVKDKVPKGLYTLKVSVLSRLGGAVVEWPELEEQPQARTTRPVSHGGNFYNTEIYFGQSIQTVLPHRKAVKPGMVLLFELFLLRGTYTWIDREVGWGAFPLCDNNFNAFEGKFKCPFLRGHYDSKIDRFKKIENFISQDLDHWLCNLYFQVCILKKCFIFSRFFFLILKLGCGSFLISGMSALISKHGKDIHGKIIWEKTVSWNNPPHQCCGEKSGPKNNASQEEGKTSAESNFYLEDLEKYTFSVCRSAAAEVKLSRQVVECFHFVVYTAFSELGVTCWRSRDFWLLALLVVLLWFLRLYLHYLSQWLLLWTISVPVAKFQLFPHTVELCYQNSLLHTSEELAMVVVGPLTLNAGLLLMVLIRWGCQQLFGSFPSFLSKFIIAMGLWTVLDPLAVFVVDSFLGRFGNSVEKPIADAAKLSWVFLRAGESGVPGALITVMLYTILFMISSTVLYLYLLRLHSEGWLLDVFQRIHGEEGTFFVPLDLEISSQELSYIVKRAEQWRGINGERRLVAVSDYIWKDHARQPGVSSGDLRHQDEIPDAAASWKGNTTVHVCVYTVHLSGFQELYRHFFRLPDGAIIEVGWSRLHRLLKKDWHLRESRVKEYYLAYSDKKWEHHHRELFTKTGTSDDETQRFHLRSSKVKV</sequence>
<dbReference type="PANTHER" id="PTHR33862:SF3">
    <property type="entry name" value="OROFACIAL CLEFT 1 CANDIDATE GENE 1 PROTEIN"/>
    <property type="match status" value="1"/>
</dbReference>
<dbReference type="InParanoid" id="A0A674HCD4"/>
<feature type="transmembrane region" description="Helical" evidence="1">
    <location>
        <begin position="284"/>
        <end position="305"/>
    </location>
</feature>
<accession>A0A674HCD4</accession>
<feature type="transmembrane region" description="Helical" evidence="1">
    <location>
        <begin position="464"/>
        <end position="486"/>
    </location>
</feature>
<keyword evidence="3" id="KW-1185">Reference proteome</keyword>
<feature type="transmembrane region" description="Helical" evidence="1">
    <location>
        <begin position="498"/>
        <end position="520"/>
    </location>
</feature>
<dbReference type="Ensembl" id="ENSTGUT00000025059.1">
    <property type="protein sequence ID" value="ENSTGUP00000033307.1"/>
    <property type="gene ID" value="ENSTGUG00000020683.1"/>
</dbReference>
<dbReference type="PANTHER" id="PTHR33862">
    <property type="entry name" value="OROFACIAL CLEFT 1 CANDIDATE GENE 1 PROTEIN"/>
    <property type="match status" value="1"/>
</dbReference>
<feature type="transmembrane region" description="Helical" evidence="1">
    <location>
        <begin position="556"/>
        <end position="578"/>
    </location>
</feature>
<organism evidence="2 3">
    <name type="scientific">Taeniopygia guttata</name>
    <name type="common">Zebra finch</name>
    <name type="synonym">Poephila guttata</name>
    <dbReference type="NCBI Taxonomy" id="59729"/>
    <lineage>
        <taxon>Eukaryota</taxon>
        <taxon>Metazoa</taxon>
        <taxon>Chordata</taxon>
        <taxon>Craniata</taxon>
        <taxon>Vertebrata</taxon>
        <taxon>Euteleostomi</taxon>
        <taxon>Archelosauria</taxon>
        <taxon>Archosauria</taxon>
        <taxon>Dinosauria</taxon>
        <taxon>Saurischia</taxon>
        <taxon>Theropoda</taxon>
        <taxon>Coelurosauria</taxon>
        <taxon>Aves</taxon>
        <taxon>Neognathae</taxon>
        <taxon>Neoaves</taxon>
        <taxon>Telluraves</taxon>
        <taxon>Australaves</taxon>
        <taxon>Passeriformes</taxon>
        <taxon>Passeroidea</taxon>
        <taxon>Estrildidae</taxon>
        <taxon>Estrildinae</taxon>
        <taxon>Taeniopygia</taxon>
    </lineage>
</organism>
<keyword evidence="1" id="KW-1133">Transmembrane helix</keyword>
<dbReference type="AlphaFoldDB" id="A0A674HCD4"/>
<dbReference type="GeneTree" id="ENSGT00940000163681"/>
<name>A0A674HCD4_TAEGU</name>
<feature type="transmembrane region" description="Helical" evidence="1">
    <location>
        <begin position="406"/>
        <end position="423"/>
    </location>
</feature>
<dbReference type="Proteomes" id="UP000007754">
    <property type="component" value="Chromosome 2"/>
</dbReference>
<reference evidence="2 3" key="1">
    <citation type="journal article" date="2010" name="Nature">
        <title>The genome of a songbird.</title>
        <authorList>
            <person name="Warren W.C."/>
            <person name="Clayton D.F."/>
            <person name="Ellegren H."/>
            <person name="Arnold A.P."/>
            <person name="Hillier L.W."/>
            <person name="Kunstner A."/>
            <person name="Searle S."/>
            <person name="White S."/>
            <person name="Vilella A.J."/>
            <person name="Fairley S."/>
            <person name="Heger A."/>
            <person name="Kong L."/>
            <person name="Ponting C.P."/>
            <person name="Jarvis E.D."/>
            <person name="Mello C.V."/>
            <person name="Minx P."/>
            <person name="Lovell P."/>
            <person name="Velho T.A."/>
            <person name="Ferris M."/>
            <person name="Balakrishnan C.N."/>
            <person name="Sinha S."/>
            <person name="Blatti C."/>
            <person name="London S.E."/>
            <person name="Li Y."/>
            <person name="Lin Y.C."/>
            <person name="George J."/>
            <person name="Sweedler J."/>
            <person name="Southey B."/>
            <person name="Gunaratne P."/>
            <person name="Watson M."/>
            <person name="Nam K."/>
            <person name="Backstrom N."/>
            <person name="Smeds L."/>
            <person name="Nabholz B."/>
            <person name="Itoh Y."/>
            <person name="Whitney O."/>
            <person name="Pfenning A.R."/>
            <person name="Howard J."/>
            <person name="Volker M."/>
            <person name="Skinner B.M."/>
            <person name="Griffin D.K."/>
            <person name="Ye L."/>
            <person name="McLaren W.M."/>
            <person name="Flicek P."/>
            <person name="Quesada V."/>
            <person name="Velasco G."/>
            <person name="Lopez-Otin C."/>
            <person name="Puente X.S."/>
            <person name="Olender T."/>
            <person name="Lancet D."/>
            <person name="Smit A.F."/>
            <person name="Hubley R."/>
            <person name="Konkel M.K."/>
            <person name="Walker J.A."/>
            <person name="Batzer M.A."/>
            <person name="Gu W."/>
            <person name="Pollock D.D."/>
            <person name="Chen L."/>
            <person name="Cheng Z."/>
            <person name="Eichler E.E."/>
            <person name="Stapley J."/>
            <person name="Slate J."/>
            <person name="Ekblom R."/>
            <person name="Birkhead T."/>
            <person name="Burke T."/>
            <person name="Burt D."/>
            <person name="Scharff C."/>
            <person name="Adam I."/>
            <person name="Richard H."/>
            <person name="Sultan M."/>
            <person name="Soldatov A."/>
            <person name="Lehrach H."/>
            <person name="Edwards S.V."/>
            <person name="Yang S.P."/>
            <person name="Li X."/>
            <person name="Graves T."/>
            <person name="Fulton L."/>
            <person name="Nelson J."/>
            <person name="Chinwalla A."/>
            <person name="Hou S."/>
            <person name="Mardis E.R."/>
            <person name="Wilson R.K."/>
        </authorList>
    </citation>
    <scope>NUCLEOTIDE SEQUENCE [LARGE SCALE GENOMIC DNA]</scope>
</reference>
<dbReference type="OMA" id="KWEHHHR"/>
<protein>
    <submittedName>
        <fullName evidence="2">Uncharacterized protein</fullName>
    </submittedName>
</protein>
<proteinExistence type="predicted"/>
<reference evidence="2" key="3">
    <citation type="submission" date="2025-09" db="UniProtKB">
        <authorList>
            <consortium name="Ensembl"/>
        </authorList>
    </citation>
    <scope>IDENTIFICATION</scope>
</reference>